<proteinExistence type="predicted"/>
<reference evidence="2 3" key="1">
    <citation type="submission" date="2020-08" db="EMBL/GenBank/DDBJ databases">
        <title>Genomic Encyclopedia of Type Strains, Phase III (KMG-III): the genomes of soil and plant-associated and newly described type strains.</title>
        <authorList>
            <person name="Whitman W."/>
        </authorList>
    </citation>
    <scope>NUCLEOTIDE SEQUENCE [LARGE SCALE GENOMIC DNA]</scope>
    <source>
        <strain evidence="2 3">CECT 8960</strain>
    </source>
</reference>
<dbReference type="InterPro" id="IPR046648">
    <property type="entry name" value="DUF6760"/>
</dbReference>
<dbReference type="Proteomes" id="UP000520767">
    <property type="component" value="Unassembled WGS sequence"/>
</dbReference>
<name>A0A7W7VEI1_9PSEU</name>
<dbReference type="AlphaFoldDB" id="A0A7W7VEI1"/>
<accession>A0A7W7VEI1</accession>
<comment type="caution">
    <text evidence="2">The sequence shown here is derived from an EMBL/GenBank/DDBJ whole genome shotgun (WGS) entry which is preliminary data.</text>
</comment>
<organism evidence="2 3">
    <name type="scientific">Actinophytocola algeriensis</name>
    <dbReference type="NCBI Taxonomy" id="1768010"/>
    <lineage>
        <taxon>Bacteria</taxon>
        <taxon>Bacillati</taxon>
        <taxon>Actinomycetota</taxon>
        <taxon>Actinomycetes</taxon>
        <taxon>Pseudonocardiales</taxon>
        <taxon>Pseudonocardiaceae</taxon>
    </lineage>
</organism>
<sequence length="59" mass="7086">MTGQAVEETDRLWEEIVYIAYYLHWSFDSILELDHRTRTRVIQEIAAINSRADELPEQY</sequence>
<dbReference type="RefSeq" id="WP_184811164.1">
    <property type="nucleotide sequence ID" value="NZ_JACHJQ010000003.1"/>
</dbReference>
<dbReference type="EMBL" id="JACHJQ010000003">
    <property type="protein sequence ID" value="MBB4907035.1"/>
    <property type="molecule type" value="Genomic_DNA"/>
</dbReference>
<protein>
    <recommendedName>
        <fullName evidence="1">DUF6760 domain-containing protein</fullName>
    </recommendedName>
</protein>
<feature type="domain" description="DUF6760" evidence="1">
    <location>
        <begin position="6"/>
        <end position="54"/>
    </location>
</feature>
<gene>
    <name evidence="2" type="ORF">FHR82_003255</name>
</gene>
<evidence type="ECO:0000313" key="3">
    <source>
        <dbReference type="Proteomes" id="UP000520767"/>
    </source>
</evidence>
<evidence type="ECO:0000259" key="1">
    <source>
        <dbReference type="Pfam" id="PF20546"/>
    </source>
</evidence>
<keyword evidence="3" id="KW-1185">Reference proteome</keyword>
<dbReference type="Pfam" id="PF20546">
    <property type="entry name" value="DUF6760"/>
    <property type="match status" value="1"/>
</dbReference>
<evidence type="ECO:0000313" key="2">
    <source>
        <dbReference type="EMBL" id="MBB4907035.1"/>
    </source>
</evidence>